<evidence type="ECO:0000256" key="3">
    <source>
        <dbReference type="ARBA" id="ARBA00022475"/>
    </source>
</evidence>
<organism evidence="4 5">
    <name type="scientific">Thermomonospora echinospora</name>
    <dbReference type="NCBI Taxonomy" id="1992"/>
    <lineage>
        <taxon>Bacteria</taxon>
        <taxon>Bacillati</taxon>
        <taxon>Actinomycetota</taxon>
        <taxon>Actinomycetes</taxon>
        <taxon>Streptosporangiales</taxon>
        <taxon>Thermomonosporaceae</taxon>
        <taxon>Thermomonospora</taxon>
    </lineage>
</organism>
<dbReference type="RefSeq" id="WP_160146971.1">
    <property type="nucleotide sequence ID" value="NZ_FNVO01000004.1"/>
</dbReference>
<evidence type="ECO:0000256" key="2">
    <source>
        <dbReference type="ARBA" id="ARBA00009194"/>
    </source>
</evidence>
<comment type="subcellular location">
    <subcellularLocation>
        <location evidence="1">Cell envelope</location>
    </subcellularLocation>
</comment>
<accession>A0A1H5Z688</accession>
<proteinExistence type="inferred from homology"/>
<keyword evidence="3" id="KW-1003">Cell membrane</keyword>
<dbReference type="GO" id="GO:0030313">
    <property type="term" value="C:cell envelope"/>
    <property type="evidence" value="ECO:0007669"/>
    <property type="project" value="UniProtKB-SubCell"/>
</dbReference>
<dbReference type="SUPFAM" id="SSF89392">
    <property type="entry name" value="Prokaryotic lipoproteins and lipoprotein localization factors"/>
    <property type="match status" value="1"/>
</dbReference>
<gene>
    <name evidence="4" type="ORF">SAMN04489712_104382</name>
</gene>
<dbReference type="EMBL" id="FNVO01000004">
    <property type="protein sequence ID" value="SEG31871.1"/>
    <property type="molecule type" value="Genomic_DNA"/>
</dbReference>
<name>A0A1H5Z688_9ACTN</name>
<dbReference type="Pfam" id="PF07161">
    <property type="entry name" value="LppX_LprAFG"/>
    <property type="match status" value="1"/>
</dbReference>
<evidence type="ECO:0000256" key="1">
    <source>
        <dbReference type="ARBA" id="ARBA00004196"/>
    </source>
</evidence>
<dbReference type="InterPro" id="IPR029046">
    <property type="entry name" value="LolA/LolB/LppX"/>
</dbReference>
<dbReference type="OrthoDB" id="3369896at2"/>
<dbReference type="Proteomes" id="UP000236723">
    <property type="component" value="Unassembled WGS sequence"/>
</dbReference>
<protein>
    <recommendedName>
        <fullName evidence="6">LppX_LprAFG lipoprotein</fullName>
    </recommendedName>
</protein>
<dbReference type="Gene3D" id="2.50.20.20">
    <property type="match status" value="1"/>
</dbReference>
<reference evidence="5" key="1">
    <citation type="submission" date="2016-10" db="EMBL/GenBank/DDBJ databases">
        <authorList>
            <person name="Varghese N."/>
            <person name="Submissions S."/>
        </authorList>
    </citation>
    <scope>NUCLEOTIDE SEQUENCE [LARGE SCALE GENOMIC DNA]</scope>
    <source>
        <strain evidence="5">DSM 43163</strain>
    </source>
</reference>
<keyword evidence="3" id="KW-0472">Membrane</keyword>
<keyword evidence="5" id="KW-1185">Reference proteome</keyword>
<evidence type="ECO:0008006" key="6">
    <source>
        <dbReference type="Google" id="ProtNLM"/>
    </source>
</evidence>
<dbReference type="PROSITE" id="PS51257">
    <property type="entry name" value="PROKAR_LIPOPROTEIN"/>
    <property type="match status" value="1"/>
</dbReference>
<comment type="similarity">
    <text evidence="2">Belongs to the LppX/LprAFG lipoprotein family.</text>
</comment>
<dbReference type="InterPro" id="IPR009830">
    <property type="entry name" value="LppX/LprAFG"/>
</dbReference>
<evidence type="ECO:0000313" key="5">
    <source>
        <dbReference type="Proteomes" id="UP000236723"/>
    </source>
</evidence>
<sequence length="288" mass="30446">MGRRMALRATAAAAVGTTMVISLTGCLGGSGDGSGSSGTIRLSANTALVKASERTGQADTFEADLTITDAGEGATIRGSGNVRLRPSLAFSATLKEARMGGQTLPGAGGQAILVDGALYAKVPQLAQLAGIDKPWLRLNVDQVGQRAGFSFDQITNAVQRINPAEQTKMLTGSKDARRVGEEEVEGVKTVHYAGTVTFEDALNRLDPQAREKVRQWHTDGSDRLSFDVWVDSENLPRKLVVKGTADGRDTSTVTVLYRDFGEPVTVNAPPSDQVGDVTDQLGRFLGGR</sequence>
<evidence type="ECO:0000313" key="4">
    <source>
        <dbReference type="EMBL" id="SEG31871.1"/>
    </source>
</evidence>
<dbReference type="AlphaFoldDB" id="A0A1H5Z688"/>